<dbReference type="InterPro" id="IPR050834">
    <property type="entry name" value="Glycosyltransf_2"/>
</dbReference>
<accession>A0A5C8UPS3</accession>
<dbReference type="InterPro" id="IPR001173">
    <property type="entry name" value="Glyco_trans_2-like"/>
</dbReference>
<dbReference type="GO" id="GO:0016740">
    <property type="term" value="F:transferase activity"/>
    <property type="evidence" value="ECO:0007669"/>
    <property type="project" value="UniProtKB-KW"/>
</dbReference>
<reference evidence="2 3" key="1">
    <citation type="submission" date="2019-08" db="EMBL/GenBank/DDBJ databases">
        <title>Bacterial whole genome sequence for Glaciihabitans sp. CHu50b-6-2.</title>
        <authorList>
            <person name="Jin L."/>
        </authorList>
    </citation>
    <scope>NUCLEOTIDE SEQUENCE [LARGE SCALE GENOMIC DNA]</scope>
    <source>
        <strain evidence="2 3">CHu50b-6-2</strain>
    </source>
</reference>
<organism evidence="2 3">
    <name type="scientific">Lacisediminihabitans profunda</name>
    <dbReference type="NCBI Taxonomy" id="2594790"/>
    <lineage>
        <taxon>Bacteria</taxon>
        <taxon>Bacillati</taxon>
        <taxon>Actinomycetota</taxon>
        <taxon>Actinomycetes</taxon>
        <taxon>Micrococcales</taxon>
        <taxon>Microbacteriaceae</taxon>
        <taxon>Lacisediminihabitans</taxon>
    </lineage>
</organism>
<name>A0A5C8UPS3_9MICO</name>
<protein>
    <submittedName>
        <fullName evidence="2">Glycosyltransferase</fullName>
    </submittedName>
</protein>
<keyword evidence="3" id="KW-1185">Reference proteome</keyword>
<dbReference type="Pfam" id="PF00535">
    <property type="entry name" value="Glycos_transf_2"/>
    <property type="match status" value="1"/>
</dbReference>
<dbReference type="EMBL" id="VRMG01000007">
    <property type="protein sequence ID" value="TXN30441.1"/>
    <property type="molecule type" value="Genomic_DNA"/>
</dbReference>
<evidence type="ECO:0000259" key="1">
    <source>
        <dbReference type="Pfam" id="PF00535"/>
    </source>
</evidence>
<evidence type="ECO:0000313" key="2">
    <source>
        <dbReference type="EMBL" id="TXN30441.1"/>
    </source>
</evidence>
<dbReference type="PANTHER" id="PTHR43685">
    <property type="entry name" value="GLYCOSYLTRANSFERASE"/>
    <property type="match status" value="1"/>
</dbReference>
<gene>
    <name evidence="2" type="ORF">FVP33_10645</name>
</gene>
<sequence length="359" mass="39497">MQTLEHLALATRPLVTVVIPCYNYGHFLPAAVASALDQEGVDVEVIIVDDASPDGSAEVARGLADRDSRVRLIAHASNKRHILTYNDGLAEAAGDYVILLSADDLLTKNSITRAVALMERHPEVGLVYGPVVVFGETVPEVEVPDGSAWVLWQGGDWARRVFGFGANVIRSPEAIVRGSVLRQVGLYDPDHPHAGDLQMWLRVAAVSDVGYLPGTVQAFYRQHDQNMHSSVFGSDQARGMITDLEHRLDAFTSASKSFPNAQELVTMIQHAEAVEAMDLASRAYVWGLTGTWPVPELLGFARNCDPAIDRSRAGRAYRRRRRLGVRLSRRNPFFVAREKMLTLRNSAAWRHATEVGLPG</sequence>
<keyword evidence="2" id="KW-0808">Transferase</keyword>
<dbReference type="InterPro" id="IPR029044">
    <property type="entry name" value="Nucleotide-diphossugar_trans"/>
</dbReference>
<feature type="domain" description="Glycosyltransferase 2-like" evidence="1">
    <location>
        <begin position="16"/>
        <end position="141"/>
    </location>
</feature>
<comment type="caution">
    <text evidence="2">The sequence shown here is derived from an EMBL/GenBank/DDBJ whole genome shotgun (WGS) entry which is preliminary data.</text>
</comment>
<dbReference type="Proteomes" id="UP000321379">
    <property type="component" value="Unassembled WGS sequence"/>
</dbReference>
<dbReference type="AlphaFoldDB" id="A0A5C8UPS3"/>
<dbReference type="Gene3D" id="3.90.550.10">
    <property type="entry name" value="Spore Coat Polysaccharide Biosynthesis Protein SpsA, Chain A"/>
    <property type="match status" value="1"/>
</dbReference>
<dbReference type="RefSeq" id="WP_147783625.1">
    <property type="nucleotide sequence ID" value="NZ_VRMG01000007.1"/>
</dbReference>
<dbReference type="SUPFAM" id="SSF53448">
    <property type="entry name" value="Nucleotide-diphospho-sugar transferases"/>
    <property type="match status" value="1"/>
</dbReference>
<evidence type="ECO:0000313" key="3">
    <source>
        <dbReference type="Proteomes" id="UP000321379"/>
    </source>
</evidence>
<proteinExistence type="predicted"/>
<dbReference type="PANTHER" id="PTHR43685:SF2">
    <property type="entry name" value="GLYCOSYLTRANSFERASE 2-LIKE DOMAIN-CONTAINING PROTEIN"/>
    <property type="match status" value="1"/>
</dbReference>